<accession>A0AAE1QDH2</accession>
<name>A0AAE1QDH2_9EUCA</name>
<evidence type="ECO:0000313" key="2">
    <source>
        <dbReference type="Proteomes" id="UP001292094"/>
    </source>
</evidence>
<reference evidence="1" key="1">
    <citation type="submission" date="2023-11" db="EMBL/GenBank/DDBJ databases">
        <title>Genome assemblies of two species of porcelain crab, Petrolisthes cinctipes and Petrolisthes manimaculis (Anomura: Porcellanidae).</title>
        <authorList>
            <person name="Angst P."/>
        </authorList>
    </citation>
    <scope>NUCLEOTIDE SEQUENCE</scope>
    <source>
        <strain evidence="1">PB745_02</strain>
        <tissue evidence="1">Gill</tissue>
    </source>
</reference>
<comment type="caution">
    <text evidence="1">The sequence shown here is derived from an EMBL/GenBank/DDBJ whole genome shotgun (WGS) entry which is preliminary data.</text>
</comment>
<dbReference type="EMBL" id="JAWZYT010000373">
    <property type="protein sequence ID" value="KAK4324250.1"/>
    <property type="molecule type" value="Genomic_DNA"/>
</dbReference>
<sequence>MLGSQSGFVTRVIQKAPNANPLHCMIHRQAFASKTLPSELQDTLNTIIKTLNFVKDSALNTRLFKRLCQDMDAAHETLLFHTAVRWLSKGNVVQRVFELREEISLFLRIQNKQDLLTAWSADSFEIWLAYIVDIFRQLNTLNLELQGKGSLIIDFVDKIKAFIRKMENWRRKIRIGNLAMLEKVSEIVEECDAATQNLITQYFEALEGEFKRYFPDIQSLTSRLLTPADREGGSVP</sequence>
<dbReference type="PANTHER" id="PTHR45913">
    <property type="entry name" value="EPM2A-INTERACTING PROTEIN 1"/>
    <property type="match status" value="1"/>
</dbReference>
<keyword evidence="2" id="KW-1185">Reference proteome</keyword>
<protein>
    <submittedName>
        <fullName evidence="1">Uncharacterized protein</fullName>
    </submittedName>
</protein>
<gene>
    <name evidence="1" type="ORF">Pmani_005090</name>
</gene>
<dbReference type="Proteomes" id="UP001292094">
    <property type="component" value="Unassembled WGS sequence"/>
</dbReference>
<evidence type="ECO:0000313" key="1">
    <source>
        <dbReference type="EMBL" id="KAK4324250.1"/>
    </source>
</evidence>
<proteinExistence type="predicted"/>
<organism evidence="1 2">
    <name type="scientific">Petrolisthes manimaculis</name>
    <dbReference type="NCBI Taxonomy" id="1843537"/>
    <lineage>
        <taxon>Eukaryota</taxon>
        <taxon>Metazoa</taxon>
        <taxon>Ecdysozoa</taxon>
        <taxon>Arthropoda</taxon>
        <taxon>Crustacea</taxon>
        <taxon>Multicrustacea</taxon>
        <taxon>Malacostraca</taxon>
        <taxon>Eumalacostraca</taxon>
        <taxon>Eucarida</taxon>
        <taxon>Decapoda</taxon>
        <taxon>Pleocyemata</taxon>
        <taxon>Anomura</taxon>
        <taxon>Galatheoidea</taxon>
        <taxon>Porcellanidae</taxon>
        <taxon>Petrolisthes</taxon>
    </lineage>
</organism>
<dbReference type="AlphaFoldDB" id="A0AAE1QDH2"/>
<dbReference type="PANTHER" id="PTHR45913:SF22">
    <property type="entry name" value="SCAN BOX DOMAIN-CONTAINING PROTEIN"/>
    <property type="match status" value="1"/>
</dbReference>